<feature type="transmembrane region" description="Helical" evidence="6">
    <location>
        <begin position="73"/>
        <end position="93"/>
    </location>
</feature>
<comment type="subcellular location">
    <subcellularLocation>
        <location evidence="1">Membrane</location>
        <topology evidence="1">Multi-pass membrane protein</topology>
    </subcellularLocation>
</comment>
<keyword evidence="3 6" id="KW-0812">Transmembrane</keyword>
<feature type="transmembrane region" description="Helical" evidence="6">
    <location>
        <begin position="322"/>
        <end position="348"/>
    </location>
</feature>
<proteinExistence type="predicted"/>
<protein>
    <submittedName>
        <fullName evidence="7">Permease</fullName>
    </submittedName>
</protein>
<keyword evidence="2" id="KW-0813">Transport</keyword>
<feature type="transmembrane region" description="Helical" evidence="6">
    <location>
        <begin position="100"/>
        <end position="119"/>
    </location>
</feature>
<evidence type="ECO:0000313" key="7">
    <source>
        <dbReference type="EMBL" id="MXO61436.1"/>
    </source>
</evidence>
<dbReference type="EMBL" id="WTYN01000001">
    <property type="protein sequence ID" value="MXO61436.1"/>
    <property type="molecule type" value="Genomic_DNA"/>
</dbReference>
<keyword evidence="4 6" id="KW-1133">Transmembrane helix</keyword>
<dbReference type="InterPro" id="IPR004752">
    <property type="entry name" value="AmpG_permease/AT-1"/>
</dbReference>
<dbReference type="OrthoDB" id="9787815at2"/>
<feature type="transmembrane region" description="Helical" evidence="6">
    <location>
        <begin position="449"/>
        <end position="471"/>
    </location>
</feature>
<sequence length="483" mass="51428">MPLYLLLGFSAGLPFYMFNAVLLLRLSRNGIDIVVIGFFAWVALLPTFKFLWAPIVDRLSVPGFAAFWGRRRGWIMLSQLGIFASLVAMAFTADDTNLPLVALFAIVLAFWTTTLEVAADGWRIELAPSQAEQGPIVAANLWGYRSAMVAAGSGAALLAARAAWTWAYLAIAALAFLPFPVLAAMRADPGASAGRLRSLAVGVVATAAILVTTAALTALVGWVVLSAFASAGITSESNITPYVLVACLLPFLALAFALPKIRRMGPDAPWRTSPAIGPYVDIFWRYGFATLLVLGFVSLYRVGDVLALTLSHPMWDERGYSLDQIGIADGAVALPASMLGVAIGGWIAAKWRLGWALALGAVVAALGNWVYVWLWQSEPEGWILYASVAADQFGNGMAGAVFVVYLSMLVNPRFPSAQYAFLSGFAFLLARLLAGASGDMQQSFGYDGFFLLAGGASLSAVLLLPLLARVIPRGHSAGPERPV</sequence>
<dbReference type="PANTHER" id="PTHR12778:SF10">
    <property type="entry name" value="MAJOR FACILITATOR SUPERFAMILY DOMAIN-CONTAINING PROTEIN 3"/>
    <property type="match status" value="1"/>
</dbReference>
<keyword evidence="5 6" id="KW-0472">Membrane</keyword>
<accession>A0A844Y997</accession>
<feature type="transmembrane region" description="Helical" evidence="6">
    <location>
        <begin position="6"/>
        <end position="26"/>
    </location>
</feature>
<gene>
    <name evidence="7" type="ORF">GRI48_00245</name>
</gene>
<feature type="transmembrane region" description="Helical" evidence="6">
    <location>
        <begin position="282"/>
        <end position="302"/>
    </location>
</feature>
<name>A0A844Y997_9SPHN</name>
<feature type="transmembrane region" description="Helical" evidence="6">
    <location>
        <begin position="355"/>
        <end position="376"/>
    </location>
</feature>
<feature type="transmembrane region" description="Helical" evidence="6">
    <location>
        <begin position="382"/>
        <end position="407"/>
    </location>
</feature>
<organism evidence="7 8">
    <name type="scientific">Qipengyuania oceanensis</name>
    <dbReference type="NCBI Taxonomy" id="1463597"/>
    <lineage>
        <taxon>Bacteria</taxon>
        <taxon>Pseudomonadati</taxon>
        <taxon>Pseudomonadota</taxon>
        <taxon>Alphaproteobacteria</taxon>
        <taxon>Sphingomonadales</taxon>
        <taxon>Erythrobacteraceae</taxon>
        <taxon>Qipengyuania</taxon>
    </lineage>
</organism>
<feature type="transmembrane region" description="Helical" evidence="6">
    <location>
        <begin position="199"/>
        <end position="229"/>
    </location>
</feature>
<evidence type="ECO:0000256" key="3">
    <source>
        <dbReference type="ARBA" id="ARBA00022692"/>
    </source>
</evidence>
<dbReference type="AlphaFoldDB" id="A0A844Y997"/>
<evidence type="ECO:0000256" key="4">
    <source>
        <dbReference type="ARBA" id="ARBA00022989"/>
    </source>
</evidence>
<evidence type="ECO:0000256" key="2">
    <source>
        <dbReference type="ARBA" id="ARBA00022448"/>
    </source>
</evidence>
<comment type="caution">
    <text evidence="7">The sequence shown here is derived from an EMBL/GenBank/DDBJ whole genome shotgun (WGS) entry which is preliminary data.</text>
</comment>
<feature type="transmembrane region" description="Helical" evidence="6">
    <location>
        <begin position="241"/>
        <end position="261"/>
    </location>
</feature>
<dbReference type="PANTHER" id="PTHR12778">
    <property type="entry name" value="SOLUTE CARRIER FAMILY 33 ACETYL-COA TRANSPORTER -RELATED"/>
    <property type="match status" value="1"/>
</dbReference>
<dbReference type="InterPro" id="IPR036259">
    <property type="entry name" value="MFS_trans_sf"/>
</dbReference>
<evidence type="ECO:0000256" key="5">
    <source>
        <dbReference type="ARBA" id="ARBA00023136"/>
    </source>
</evidence>
<feature type="transmembrane region" description="Helical" evidence="6">
    <location>
        <begin position="166"/>
        <end position="187"/>
    </location>
</feature>
<feature type="transmembrane region" description="Helical" evidence="6">
    <location>
        <begin position="419"/>
        <end position="437"/>
    </location>
</feature>
<evidence type="ECO:0000256" key="1">
    <source>
        <dbReference type="ARBA" id="ARBA00004141"/>
    </source>
</evidence>
<reference evidence="7 8" key="1">
    <citation type="submission" date="2019-12" db="EMBL/GenBank/DDBJ databases">
        <title>Genomic-based taxomic classification of the family Erythrobacteraceae.</title>
        <authorList>
            <person name="Xu L."/>
        </authorList>
    </citation>
    <scope>NUCLEOTIDE SEQUENCE [LARGE SCALE GENOMIC DNA]</scope>
    <source>
        <strain evidence="7 8">MCCC 1A09965</strain>
    </source>
</reference>
<keyword evidence="8" id="KW-1185">Reference proteome</keyword>
<evidence type="ECO:0000256" key="6">
    <source>
        <dbReference type="SAM" id="Phobius"/>
    </source>
</evidence>
<dbReference type="GO" id="GO:0016020">
    <property type="term" value="C:membrane"/>
    <property type="evidence" value="ECO:0007669"/>
    <property type="project" value="UniProtKB-SubCell"/>
</dbReference>
<dbReference type="SUPFAM" id="SSF103473">
    <property type="entry name" value="MFS general substrate transporter"/>
    <property type="match status" value="2"/>
</dbReference>
<evidence type="ECO:0000313" key="8">
    <source>
        <dbReference type="Proteomes" id="UP000445582"/>
    </source>
</evidence>
<feature type="transmembrane region" description="Helical" evidence="6">
    <location>
        <begin position="33"/>
        <end position="53"/>
    </location>
</feature>
<dbReference type="Gene3D" id="1.20.1250.20">
    <property type="entry name" value="MFS general substrate transporter like domains"/>
    <property type="match status" value="1"/>
</dbReference>
<dbReference type="Proteomes" id="UP000445582">
    <property type="component" value="Unassembled WGS sequence"/>
</dbReference>